<sequence>MHGANRAVRDGKCLEGIVAYGYYVDENKHLQINNKTIPEINMSEADLVRLIFDMVANKSYSTIKLADYLNRPKEFYT</sequence>
<keyword evidence="2" id="KW-1185">Reference proteome</keyword>
<reference evidence="1" key="1">
    <citation type="submission" date="2022-12" db="EMBL/GenBank/DDBJ databases">
        <authorList>
            <person name="Wang J."/>
        </authorList>
    </citation>
    <scope>NUCLEOTIDE SEQUENCE</scope>
    <source>
        <strain evidence="1">HY-42-06</strain>
    </source>
</reference>
<dbReference type="Gene3D" id="3.90.1750.20">
    <property type="entry name" value="Putative Large Serine Recombinase, Chain B, Domain 2"/>
    <property type="match status" value="1"/>
</dbReference>
<gene>
    <name evidence="1" type="ORF">OXH55_18395</name>
</gene>
<dbReference type="Proteomes" id="UP001079657">
    <property type="component" value="Unassembled WGS sequence"/>
</dbReference>
<name>A0ABT4CUK3_9CLOT</name>
<dbReference type="InterPro" id="IPR038109">
    <property type="entry name" value="DNA_bind_recomb_sf"/>
</dbReference>
<evidence type="ECO:0000313" key="1">
    <source>
        <dbReference type="EMBL" id="MCY6372603.1"/>
    </source>
</evidence>
<proteinExistence type="predicted"/>
<evidence type="ECO:0008006" key="3">
    <source>
        <dbReference type="Google" id="ProtNLM"/>
    </source>
</evidence>
<evidence type="ECO:0000313" key="2">
    <source>
        <dbReference type="Proteomes" id="UP001079657"/>
    </source>
</evidence>
<comment type="caution">
    <text evidence="1">The sequence shown here is derived from an EMBL/GenBank/DDBJ whole genome shotgun (WGS) entry which is preliminary data.</text>
</comment>
<dbReference type="EMBL" id="JAPQES010000007">
    <property type="protein sequence ID" value="MCY6372603.1"/>
    <property type="molecule type" value="Genomic_DNA"/>
</dbReference>
<accession>A0ABT4CUK3</accession>
<protein>
    <recommendedName>
        <fullName evidence="3">Recombinase domain-containing protein</fullName>
    </recommendedName>
</protein>
<dbReference type="RefSeq" id="WP_268051613.1">
    <property type="nucleotide sequence ID" value="NZ_JAPQES010000007.1"/>
</dbReference>
<organism evidence="1 2">
    <name type="scientific">Clostridium ganghwense</name>
    <dbReference type="NCBI Taxonomy" id="312089"/>
    <lineage>
        <taxon>Bacteria</taxon>
        <taxon>Bacillati</taxon>
        <taxon>Bacillota</taxon>
        <taxon>Clostridia</taxon>
        <taxon>Eubacteriales</taxon>
        <taxon>Clostridiaceae</taxon>
        <taxon>Clostridium</taxon>
    </lineage>
</organism>